<feature type="coiled-coil region" evidence="1">
    <location>
        <begin position="181"/>
        <end position="215"/>
    </location>
</feature>
<sequence length="266" mass="31343">DGYLSYEEFKELMGTSNGNEKERHKWYTELCESEEKGMNYKKKMDEIEYILSASPTYNCYSNNDSDNDNDKDDGIKSLFQNVIFTNWNERNVMDLQMYVCDRLRTESTMTKYLIHFFIDTLKSIYITTPSAPYSSLEAQAFSDLSQKVLFFFKKKKNIYIYICNFCNVKLKVDFDLSKQMEVKLLNQIKNLERQLADTNEQNSQLLDDNNDLQERNKKRVCNLQKKVCCNSNNNNNNKMFAICALDLQTNHGIGCVETRKCHFRKD</sequence>
<proteinExistence type="predicted"/>
<comment type="caution">
    <text evidence="3">The sequence shown here is derived from an EMBL/GenBank/DDBJ whole genome shotgun (WGS) entry which is preliminary data.</text>
</comment>
<dbReference type="InterPro" id="IPR002048">
    <property type="entry name" value="EF_hand_dom"/>
</dbReference>
<reference evidence="3 4" key="1">
    <citation type="journal article" date="2013" name="Curr. Biol.">
        <title>The Genome of the Foraminiferan Reticulomyxa filosa.</title>
        <authorList>
            <person name="Glockner G."/>
            <person name="Hulsmann N."/>
            <person name="Schleicher M."/>
            <person name="Noegel A.A."/>
            <person name="Eichinger L."/>
            <person name="Gallinger C."/>
            <person name="Pawlowski J."/>
            <person name="Sierra R."/>
            <person name="Euteneuer U."/>
            <person name="Pillet L."/>
            <person name="Moustafa A."/>
            <person name="Platzer M."/>
            <person name="Groth M."/>
            <person name="Szafranski K."/>
            <person name="Schliwa M."/>
        </authorList>
    </citation>
    <scope>NUCLEOTIDE SEQUENCE [LARGE SCALE GENOMIC DNA]</scope>
</reference>
<evidence type="ECO:0000313" key="3">
    <source>
        <dbReference type="EMBL" id="ETO25451.1"/>
    </source>
</evidence>
<dbReference type="PROSITE" id="PS50222">
    <property type="entry name" value="EF_HAND_2"/>
    <property type="match status" value="1"/>
</dbReference>
<dbReference type="GO" id="GO:0005509">
    <property type="term" value="F:calcium ion binding"/>
    <property type="evidence" value="ECO:0007669"/>
    <property type="project" value="InterPro"/>
</dbReference>
<gene>
    <name evidence="3" type="ORF">RFI_11686</name>
</gene>
<dbReference type="EMBL" id="ASPP01008520">
    <property type="protein sequence ID" value="ETO25451.1"/>
    <property type="molecule type" value="Genomic_DNA"/>
</dbReference>
<accession>X6NHK0</accession>
<dbReference type="Proteomes" id="UP000023152">
    <property type="component" value="Unassembled WGS sequence"/>
</dbReference>
<keyword evidence="4" id="KW-1185">Reference proteome</keyword>
<feature type="non-terminal residue" evidence="3">
    <location>
        <position position="1"/>
    </location>
</feature>
<organism evidence="3 4">
    <name type="scientific">Reticulomyxa filosa</name>
    <dbReference type="NCBI Taxonomy" id="46433"/>
    <lineage>
        <taxon>Eukaryota</taxon>
        <taxon>Sar</taxon>
        <taxon>Rhizaria</taxon>
        <taxon>Retaria</taxon>
        <taxon>Foraminifera</taxon>
        <taxon>Monothalamids</taxon>
        <taxon>Reticulomyxidae</taxon>
        <taxon>Reticulomyxa</taxon>
    </lineage>
</organism>
<feature type="domain" description="EF-hand" evidence="2">
    <location>
        <begin position="1"/>
        <end position="19"/>
    </location>
</feature>
<evidence type="ECO:0000259" key="2">
    <source>
        <dbReference type="PROSITE" id="PS50222"/>
    </source>
</evidence>
<evidence type="ECO:0000256" key="1">
    <source>
        <dbReference type="SAM" id="Coils"/>
    </source>
</evidence>
<keyword evidence="1" id="KW-0175">Coiled coil</keyword>
<evidence type="ECO:0000313" key="4">
    <source>
        <dbReference type="Proteomes" id="UP000023152"/>
    </source>
</evidence>
<name>X6NHK0_RETFI</name>
<protein>
    <recommendedName>
        <fullName evidence="2">EF-hand domain-containing protein</fullName>
    </recommendedName>
</protein>
<dbReference type="AlphaFoldDB" id="X6NHK0"/>